<dbReference type="Proteomes" id="UP001483337">
    <property type="component" value="Chromosome"/>
</dbReference>
<evidence type="ECO:0000313" key="2">
    <source>
        <dbReference type="Proteomes" id="UP001483337"/>
    </source>
</evidence>
<accession>A0ABZ2UND3</accession>
<evidence type="ECO:0008006" key="3">
    <source>
        <dbReference type="Google" id="ProtNLM"/>
    </source>
</evidence>
<reference evidence="1 2" key="1">
    <citation type="submission" date="2024-04" db="EMBL/GenBank/DDBJ databases">
        <title>Okeanomitos corallinicola gen. &amp; sp. nov. (Nostocales, Cyanobacteria), a new toxic marine heterocyst-forming cyanobacterium from a coral reef.</title>
        <authorList>
            <person name="Li H."/>
            <person name="Li R."/>
            <person name="Kang J."/>
            <person name="Hii K.S."/>
            <person name="Mohamed H.F."/>
            <person name="Xu X."/>
            <person name="Luo Z."/>
        </authorList>
    </citation>
    <scope>NUCLEOTIDE SEQUENCE [LARGE SCALE GENOMIC DNA]</scope>
    <source>
        <strain evidence="1 2">TIOX110</strain>
    </source>
</reference>
<name>A0ABZ2UND3_9CYAN</name>
<dbReference type="InterPro" id="IPR043128">
    <property type="entry name" value="Rev_trsase/Diguanyl_cyclase"/>
</dbReference>
<dbReference type="EMBL" id="CP150886">
    <property type="protein sequence ID" value="WZB86529.1"/>
    <property type="molecule type" value="Genomic_DNA"/>
</dbReference>
<sequence>MEIRPNTLIGNADKALYKAKQQGRDRYCTYHQVTT</sequence>
<dbReference type="RefSeq" id="WP_353929443.1">
    <property type="nucleotide sequence ID" value="NZ_CP150886.1"/>
</dbReference>
<evidence type="ECO:0000313" key="1">
    <source>
        <dbReference type="EMBL" id="WZB86529.1"/>
    </source>
</evidence>
<dbReference type="InterPro" id="IPR029787">
    <property type="entry name" value="Nucleotide_cyclase"/>
</dbReference>
<keyword evidence="2" id="KW-1185">Reference proteome</keyword>
<dbReference type="Gene3D" id="3.30.70.270">
    <property type="match status" value="1"/>
</dbReference>
<dbReference type="SUPFAM" id="SSF55073">
    <property type="entry name" value="Nucleotide cyclase"/>
    <property type="match status" value="1"/>
</dbReference>
<organism evidence="1 2">
    <name type="scientific">Okeanomitos corallinicola TIOX110</name>
    <dbReference type="NCBI Taxonomy" id="3133117"/>
    <lineage>
        <taxon>Bacteria</taxon>
        <taxon>Bacillati</taxon>
        <taxon>Cyanobacteriota</taxon>
        <taxon>Cyanophyceae</taxon>
        <taxon>Nostocales</taxon>
        <taxon>Aphanizomenonaceae</taxon>
        <taxon>Okeanomitos</taxon>
    </lineage>
</organism>
<proteinExistence type="predicted"/>
<gene>
    <name evidence="1" type="ORF">WJM97_14110</name>
</gene>
<protein>
    <recommendedName>
        <fullName evidence="3">GGDEF domain-containing protein</fullName>
    </recommendedName>
</protein>